<feature type="domain" description="Thioredoxin-like fold" evidence="3">
    <location>
        <begin position="91"/>
        <end position="186"/>
    </location>
</feature>
<comment type="similarity">
    <text evidence="1">Belongs to the FAX family.</text>
</comment>
<evidence type="ECO:0000256" key="1">
    <source>
        <dbReference type="ARBA" id="ARBA00006475"/>
    </source>
</evidence>
<sequence>MPAIISRGYFSEPWDTVKLHAEIFKHVHGKTFGRICKFVATIAVVGAGIYIVQKIRAEKRRKNRQQESRAKKDVVILHQFPRGLYAPSISPFPLKLETYLRMANLKYENDFTDFIGSKGKCPFITFNGEDIADSQLVIEFLNSRFSIDLNAKLNDVDKSIAHAFRIMVENHTYWGGALCRWVFDKNQTIMKISRWPFPWNFLTYPVVSKIIKKSSWYHGIGRHSEAEILKMMKKDLQEMSVFLGKKPFFMGDEPSEVDCAIFGFLGQLVWNFPGTVQENFVNEEFSNLKDYCFRMKERYWPDWDSCLDPPRPRALVH</sequence>
<dbReference type="SFLD" id="SFLDS00019">
    <property type="entry name" value="Glutathione_Transferase_(cytos"/>
    <property type="match status" value="1"/>
</dbReference>
<proteinExistence type="inferred from homology"/>
<evidence type="ECO:0000313" key="4">
    <source>
        <dbReference type="Proteomes" id="UP000694941"/>
    </source>
</evidence>
<dbReference type="PANTHER" id="PTHR12289">
    <property type="entry name" value="METAXIN RELATED"/>
    <property type="match status" value="1"/>
</dbReference>
<dbReference type="GeneID" id="106469481"/>
<dbReference type="SFLD" id="SFLDG01180">
    <property type="entry name" value="SUF1"/>
    <property type="match status" value="1"/>
</dbReference>
<name>A0ABM1BN98_LIMPO</name>
<reference evidence="5" key="1">
    <citation type="submission" date="2025-08" db="UniProtKB">
        <authorList>
            <consortium name="RefSeq"/>
        </authorList>
    </citation>
    <scope>IDENTIFICATION</scope>
    <source>
        <tissue evidence="5">Muscle</tissue>
    </source>
</reference>
<dbReference type="InterPro" id="IPR033468">
    <property type="entry name" value="Metaxin_GST"/>
</dbReference>
<dbReference type="Pfam" id="PF17171">
    <property type="entry name" value="GST_C_6"/>
    <property type="match status" value="1"/>
</dbReference>
<gene>
    <name evidence="5" type="primary">LOC106469481</name>
</gene>
<evidence type="ECO:0000259" key="2">
    <source>
        <dbReference type="Pfam" id="PF17171"/>
    </source>
</evidence>
<evidence type="ECO:0000259" key="3">
    <source>
        <dbReference type="Pfam" id="PF17172"/>
    </source>
</evidence>
<dbReference type="InterPro" id="IPR040079">
    <property type="entry name" value="Glutathione_S-Trfase"/>
</dbReference>
<dbReference type="SUPFAM" id="SSF52833">
    <property type="entry name" value="Thioredoxin-like"/>
    <property type="match status" value="1"/>
</dbReference>
<dbReference type="InterPro" id="IPR012336">
    <property type="entry name" value="Thioredoxin-like_fold"/>
</dbReference>
<dbReference type="PANTHER" id="PTHR12289:SF41">
    <property type="entry name" value="FAILED AXON CONNECTIONS-RELATED"/>
    <property type="match status" value="1"/>
</dbReference>
<accession>A0ABM1BN98</accession>
<organism evidence="4 5">
    <name type="scientific">Limulus polyphemus</name>
    <name type="common">Atlantic horseshoe crab</name>
    <dbReference type="NCBI Taxonomy" id="6850"/>
    <lineage>
        <taxon>Eukaryota</taxon>
        <taxon>Metazoa</taxon>
        <taxon>Ecdysozoa</taxon>
        <taxon>Arthropoda</taxon>
        <taxon>Chelicerata</taxon>
        <taxon>Merostomata</taxon>
        <taxon>Xiphosura</taxon>
        <taxon>Limulidae</taxon>
        <taxon>Limulus</taxon>
    </lineage>
</organism>
<evidence type="ECO:0000313" key="5">
    <source>
        <dbReference type="RefSeq" id="XP_013785434.1"/>
    </source>
</evidence>
<keyword evidence="4" id="KW-1185">Reference proteome</keyword>
<dbReference type="InterPro" id="IPR036282">
    <property type="entry name" value="Glutathione-S-Trfase_C_sf"/>
</dbReference>
<dbReference type="InterPro" id="IPR050931">
    <property type="entry name" value="Mito_Protein_Transport_Metaxin"/>
</dbReference>
<protein>
    <submittedName>
        <fullName evidence="5">Failed axon connections homolog</fullName>
    </submittedName>
</protein>
<dbReference type="Pfam" id="PF17172">
    <property type="entry name" value="GST_N_4"/>
    <property type="match status" value="1"/>
</dbReference>
<dbReference type="SFLD" id="SFLDG01200">
    <property type="entry name" value="SUF1.1"/>
    <property type="match status" value="1"/>
</dbReference>
<dbReference type="RefSeq" id="XP_013785434.1">
    <property type="nucleotide sequence ID" value="XM_013929980.2"/>
</dbReference>
<feature type="domain" description="Metaxin glutathione S-transferase" evidence="2">
    <location>
        <begin position="233"/>
        <end position="295"/>
    </location>
</feature>
<dbReference type="InterPro" id="IPR026928">
    <property type="entry name" value="FAX/IsoI-like"/>
</dbReference>
<dbReference type="CDD" id="cd03193">
    <property type="entry name" value="GST_C_Metaxin"/>
    <property type="match status" value="1"/>
</dbReference>
<dbReference type="SUPFAM" id="SSF47616">
    <property type="entry name" value="GST C-terminal domain-like"/>
    <property type="match status" value="1"/>
</dbReference>
<dbReference type="Gene3D" id="1.20.1050.10">
    <property type="match status" value="1"/>
</dbReference>
<dbReference type="Proteomes" id="UP000694941">
    <property type="component" value="Unplaced"/>
</dbReference>
<dbReference type="InterPro" id="IPR036249">
    <property type="entry name" value="Thioredoxin-like_sf"/>
</dbReference>